<evidence type="ECO:0000313" key="1">
    <source>
        <dbReference type="EMBL" id="KAF2464043.1"/>
    </source>
</evidence>
<name>A0ACB6QAT0_9PLEO</name>
<organism evidence="1 2">
    <name type="scientific">Lindgomyces ingoldianus</name>
    <dbReference type="NCBI Taxonomy" id="673940"/>
    <lineage>
        <taxon>Eukaryota</taxon>
        <taxon>Fungi</taxon>
        <taxon>Dikarya</taxon>
        <taxon>Ascomycota</taxon>
        <taxon>Pezizomycotina</taxon>
        <taxon>Dothideomycetes</taxon>
        <taxon>Pleosporomycetidae</taxon>
        <taxon>Pleosporales</taxon>
        <taxon>Lindgomycetaceae</taxon>
        <taxon>Lindgomyces</taxon>
    </lineage>
</organism>
<dbReference type="EMBL" id="MU003540">
    <property type="protein sequence ID" value="KAF2464043.1"/>
    <property type="molecule type" value="Genomic_DNA"/>
</dbReference>
<gene>
    <name evidence="1" type="ORF">BDR25DRAFT_361970</name>
</gene>
<proteinExistence type="predicted"/>
<dbReference type="Proteomes" id="UP000799755">
    <property type="component" value="Unassembled WGS sequence"/>
</dbReference>
<evidence type="ECO:0000313" key="2">
    <source>
        <dbReference type="Proteomes" id="UP000799755"/>
    </source>
</evidence>
<comment type="caution">
    <text evidence="1">The sequence shown here is derived from an EMBL/GenBank/DDBJ whole genome shotgun (WGS) entry which is preliminary data.</text>
</comment>
<sequence>MSQKRRVVLRATVPHQNKCVQGEQEDSQINPLLRHLQTKQLISPLEHSLATIRFQYLAVSLNSSTLHYSLLMWIKGVFVASFLKVLSPKLPFSPDHPPYIHPPFHHLLLYAPEEVSTYHSEHKLAQPTTISWLSLLHHDCKSALFSRLYAPNHL</sequence>
<reference evidence="1" key="1">
    <citation type="journal article" date="2020" name="Stud. Mycol.">
        <title>101 Dothideomycetes genomes: a test case for predicting lifestyles and emergence of pathogens.</title>
        <authorList>
            <person name="Haridas S."/>
            <person name="Albert R."/>
            <person name="Binder M."/>
            <person name="Bloem J."/>
            <person name="Labutti K."/>
            <person name="Salamov A."/>
            <person name="Andreopoulos B."/>
            <person name="Baker S."/>
            <person name="Barry K."/>
            <person name="Bills G."/>
            <person name="Bluhm B."/>
            <person name="Cannon C."/>
            <person name="Castanera R."/>
            <person name="Culley D."/>
            <person name="Daum C."/>
            <person name="Ezra D."/>
            <person name="Gonzalez J."/>
            <person name="Henrissat B."/>
            <person name="Kuo A."/>
            <person name="Liang C."/>
            <person name="Lipzen A."/>
            <person name="Lutzoni F."/>
            <person name="Magnuson J."/>
            <person name="Mondo S."/>
            <person name="Nolan M."/>
            <person name="Ohm R."/>
            <person name="Pangilinan J."/>
            <person name="Park H.-J."/>
            <person name="Ramirez L."/>
            <person name="Alfaro M."/>
            <person name="Sun H."/>
            <person name="Tritt A."/>
            <person name="Yoshinaga Y."/>
            <person name="Zwiers L.-H."/>
            <person name="Turgeon B."/>
            <person name="Goodwin S."/>
            <person name="Spatafora J."/>
            <person name="Crous P."/>
            <person name="Grigoriev I."/>
        </authorList>
    </citation>
    <scope>NUCLEOTIDE SEQUENCE</scope>
    <source>
        <strain evidence="1">ATCC 200398</strain>
    </source>
</reference>
<protein>
    <submittedName>
        <fullName evidence="1">Uncharacterized protein</fullName>
    </submittedName>
</protein>
<keyword evidence="2" id="KW-1185">Reference proteome</keyword>
<accession>A0ACB6QAT0</accession>